<sequence>MLMSKEMYSIYLVKMDPLELHKLNVIAVIFLMTFGYPIDIYKYILQCKCPNTCYKLLETANYFGNYKDSNYGLKKNRKLLCCIIHSMMLICFQYLLTNVLRNYEVLSLSGSVGALSILDFVCAEQVLFQRSFGKNMEWLCNPLPNRHIRERYNNKCQIRNYCVFVVVRVEVLSKRNRRNIATLPAK</sequence>
<feature type="transmembrane region" description="Helical" evidence="1">
    <location>
        <begin position="20"/>
        <end position="38"/>
    </location>
</feature>
<feature type="transmembrane region" description="Helical" evidence="1">
    <location>
        <begin position="108"/>
        <end position="128"/>
    </location>
</feature>
<evidence type="ECO:0000256" key="1">
    <source>
        <dbReference type="SAM" id="Phobius"/>
    </source>
</evidence>
<evidence type="ECO:0000313" key="2">
    <source>
        <dbReference type="EMBL" id="KAE9535585.1"/>
    </source>
</evidence>
<keyword evidence="1" id="KW-0812">Transmembrane</keyword>
<organism evidence="2 3">
    <name type="scientific">Aphis glycines</name>
    <name type="common">Soybean aphid</name>
    <dbReference type="NCBI Taxonomy" id="307491"/>
    <lineage>
        <taxon>Eukaryota</taxon>
        <taxon>Metazoa</taxon>
        <taxon>Ecdysozoa</taxon>
        <taxon>Arthropoda</taxon>
        <taxon>Hexapoda</taxon>
        <taxon>Insecta</taxon>
        <taxon>Pterygota</taxon>
        <taxon>Neoptera</taxon>
        <taxon>Paraneoptera</taxon>
        <taxon>Hemiptera</taxon>
        <taxon>Sternorrhyncha</taxon>
        <taxon>Aphidomorpha</taxon>
        <taxon>Aphidoidea</taxon>
        <taxon>Aphididae</taxon>
        <taxon>Aphidini</taxon>
        <taxon>Aphis</taxon>
        <taxon>Aphis</taxon>
    </lineage>
</organism>
<evidence type="ECO:0000313" key="3">
    <source>
        <dbReference type="Proteomes" id="UP000475862"/>
    </source>
</evidence>
<dbReference type="EMBL" id="VYZN01000025">
    <property type="protein sequence ID" value="KAE9535585.1"/>
    <property type="molecule type" value="Genomic_DNA"/>
</dbReference>
<dbReference type="AlphaFoldDB" id="A0A6G0TM51"/>
<name>A0A6G0TM51_APHGL</name>
<comment type="caution">
    <text evidence="2">The sequence shown here is derived from an EMBL/GenBank/DDBJ whole genome shotgun (WGS) entry which is preliminary data.</text>
</comment>
<keyword evidence="3" id="KW-1185">Reference proteome</keyword>
<gene>
    <name evidence="2" type="ORF">AGLY_007486</name>
</gene>
<accession>A0A6G0TM51</accession>
<keyword evidence="1" id="KW-0472">Membrane</keyword>
<protein>
    <submittedName>
        <fullName evidence="2">Uncharacterized protein</fullName>
    </submittedName>
</protein>
<dbReference type="Proteomes" id="UP000475862">
    <property type="component" value="Unassembled WGS sequence"/>
</dbReference>
<keyword evidence="1" id="KW-1133">Transmembrane helix</keyword>
<reference evidence="2 3" key="1">
    <citation type="submission" date="2019-08" db="EMBL/GenBank/DDBJ databases">
        <title>The genome of the soybean aphid Biotype 1, its phylome, world population structure and adaptation to the North American continent.</title>
        <authorList>
            <person name="Giordano R."/>
            <person name="Donthu R.K."/>
            <person name="Hernandez A.G."/>
            <person name="Wright C.L."/>
            <person name="Zimin A.V."/>
        </authorList>
    </citation>
    <scope>NUCLEOTIDE SEQUENCE [LARGE SCALE GENOMIC DNA]</scope>
    <source>
        <tissue evidence="2">Whole aphids</tissue>
    </source>
</reference>
<proteinExistence type="predicted"/>
<feature type="transmembrane region" description="Helical" evidence="1">
    <location>
        <begin position="79"/>
        <end position="96"/>
    </location>
</feature>